<evidence type="ECO:0000313" key="4">
    <source>
        <dbReference type="Proteomes" id="UP000029033"/>
    </source>
</evidence>
<dbReference type="Pfam" id="PF01979">
    <property type="entry name" value="Amidohydro_1"/>
    <property type="match status" value="1"/>
</dbReference>
<dbReference type="eggNOG" id="COG1228">
    <property type="taxonomic scope" value="Bacteria"/>
</dbReference>
<keyword evidence="4" id="KW-1185">Reference proteome</keyword>
<dbReference type="Proteomes" id="UP000029033">
    <property type="component" value="Unassembled WGS sequence"/>
</dbReference>
<dbReference type="AlphaFoldDB" id="A0A087DGU9"/>
<dbReference type="PANTHER" id="PTHR43135:SF3">
    <property type="entry name" value="ALPHA-D-RIBOSE 1-METHYLPHOSPHONATE 5-TRIPHOSPHATE DIPHOSPHATASE"/>
    <property type="match status" value="1"/>
</dbReference>
<accession>A0A087DGU9</accession>
<dbReference type="GO" id="GO:0016810">
    <property type="term" value="F:hydrolase activity, acting on carbon-nitrogen (but not peptide) bonds"/>
    <property type="evidence" value="ECO:0007669"/>
    <property type="project" value="InterPro"/>
</dbReference>
<sequence>MADNGTLVNIPLWDGQRYQGDCDVTWDGGIIRKIRSHADGLSSAGSDTDRTVRADAPGMNGLCVIPGLVDTHLHLWYPTGNRRIADTSAWPLYTPPEERSLHVLGNALACMRNGVTTMRDMSSHSTEMAVARALDEQVVPGPRLLVNGEVGMSAGHGDLFTPPRARQRNPVADSPDECRKLVRSWAREGTTGIKLYLSGGVLSMGDKVGWRNQTIAEIRATIDEAHALGFQVAAHTHTIEGIQIALDEHVDSIEHATAMTDEQMDAIAERRIPIAPTLLINDRIAHGDVPVSPEARDKARRIVEHRDDMFRKAADRGVRFVLGTDACSSLVAYGDQMEEVRDMVRVFGWDAERALHAATADAADAMRIGDTVGRLRAGYGADLLVMRGRPWERIEDLRLDNIVAVVSRGALVRGTLPRTAA</sequence>
<dbReference type="Gene3D" id="2.30.40.10">
    <property type="entry name" value="Urease, subunit C, domain 1"/>
    <property type="match status" value="1"/>
</dbReference>
<gene>
    <name evidence="3" type="ORF">BSCA_0803</name>
</gene>
<feature type="region of interest" description="Disordered" evidence="1">
    <location>
        <begin position="156"/>
        <end position="175"/>
    </location>
</feature>
<protein>
    <submittedName>
        <fullName evidence="3">Amidohydrolase</fullName>
    </submittedName>
</protein>
<name>A0A087DGU9_9BIFI</name>
<dbReference type="STRING" id="158787.BSCA_0803"/>
<reference evidence="3 4" key="1">
    <citation type="submission" date="2014-03" db="EMBL/GenBank/DDBJ databases">
        <title>Genomics of Bifidobacteria.</title>
        <authorList>
            <person name="Ventura M."/>
            <person name="Milani C."/>
            <person name="Lugli G.A."/>
        </authorList>
    </citation>
    <scope>NUCLEOTIDE SEQUENCE [LARGE SCALE GENOMIC DNA]</scope>
    <source>
        <strain evidence="3 4">LMG 21589</strain>
    </source>
</reference>
<evidence type="ECO:0000256" key="1">
    <source>
        <dbReference type="SAM" id="MobiDB-lite"/>
    </source>
</evidence>
<organism evidence="3 4">
    <name type="scientific">Bifidobacterium scardovii</name>
    <dbReference type="NCBI Taxonomy" id="158787"/>
    <lineage>
        <taxon>Bacteria</taxon>
        <taxon>Bacillati</taxon>
        <taxon>Actinomycetota</taxon>
        <taxon>Actinomycetes</taxon>
        <taxon>Bifidobacteriales</taxon>
        <taxon>Bifidobacteriaceae</taxon>
        <taxon>Bifidobacterium</taxon>
    </lineage>
</organism>
<dbReference type="InterPro" id="IPR032466">
    <property type="entry name" value="Metal_Hydrolase"/>
</dbReference>
<dbReference type="Gene3D" id="3.20.20.140">
    <property type="entry name" value="Metal-dependent hydrolases"/>
    <property type="match status" value="1"/>
</dbReference>
<proteinExistence type="predicted"/>
<evidence type="ECO:0000259" key="2">
    <source>
        <dbReference type="Pfam" id="PF01979"/>
    </source>
</evidence>
<dbReference type="SUPFAM" id="SSF51556">
    <property type="entry name" value="Metallo-dependent hydrolases"/>
    <property type="match status" value="1"/>
</dbReference>
<dbReference type="InterPro" id="IPR011059">
    <property type="entry name" value="Metal-dep_hydrolase_composite"/>
</dbReference>
<dbReference type="InterPro" id="IPR051781">
    <property type="entry name" value="Metallo-dep_Hydrolase"/>
</dbReference>
<dbReference type="EMBL" id="JGZO01000006">
    <property type="protein sequence ID" value="KFI94749.1"/>
    <property type="molecule type" value="Genomic_DNA"/>
</dbReference>
<comment type="caution">
    <text evidence="3">The sequence shown here is derived from an EMBL/GenBank/DDBJ whole genome shotgun (WGS) entry which is preliminary data.</text>
</comment>
<feature type="domain" description="Amidohydrolase-related" evidence="2">
    <location>
        <begin position="64"/>
        <end position="409"/>
    </location>
</feature>
<dbReference type="PANTHER" id="PTHR43135">
    <property type="entry name" value="ALPHA-D-RIBOSE 1-METHYLPHOSPHONATE 5-TRIPHOSPHATE DIPHOSPHATASE"/>
    <property type="match status" value="1"/>
</dbReference>
<keyword evidence="3" id="KW-0378">Hydrolase</keyword>
<evidence type="ECO:0000313" key="3">
    <source>
        <dbReference type="EMBL" id="KFI94749.1"/>
    </source>
</evidence>
<dbReference type="InterPro" id="IPR006680">
    <property type="entry name" value="Amidohydro-rel"/>
</dbReference>